<reference evidence="1 2" key="1">
    <citation type="submission" date="2012-06" db="EMBL/GenBank/DDBJ databases">
        <title>Finished chromosome of genome of Cylindrospermum stagnale PCC 7417.</title>
        <authorList>
            <consortium name="US DOE Joint Genome Institute"/>
            <person name="Gugger M."/>
            <person name="Coursin T."/>
            <person name="Rippka R."/>
            <person name="Tandeau De Marsac N."/>
            <person name="Huntemann M."/>
            <person name="Wei C.-L."/>
            <person name="Han J."/>
            <person name="Detter J.C."/>
            <person name="Han C."/>
            <person name="Tapia R."/>
            <person name="Chen A."/>
            <person name="Kyrpides N."/>
            <person name="Mavromatis K."/>
            <person name="Markowitz V."/>
            <person name="Szeto E."/>
            <person name="Ivanova N."/>
            <person name="Pagani I."/>
            <person name="Pati A."/>
            <person name="Goodwin L."/>
            <person name="Nordberg H.P."/>
            <person name="Cantor M.N."/>
            <person name="Hua S.X."/>
            <person name="Woyke T."/>
            <person name="Kerfeld C.A."/>
        </authorList>
    </citation>
    <scope>NUCLEOTIDE SEQUENCE [LARGE SCALE GENOMIC DNA]</scope>
    <source>
        <strain evidence="1 2">PCC 7417</strain>
    </source>
</reference>
<dbReference type="HOGENOM" id="CLU_3024574_0_0_3"/>
<organism evidence="1 2">
    <name type="scientific">Cylindrospermum stagnale PCC 7417</name>
    <dbReference type="NCBI Taxonomy" id="56107"/>
    <lineage>
        <taxon>Bacteria</taxon>
        <taxon>Bacillati</taxon>
        <taxon>Cyanobacteriota</taxon>
        <taxon>Cyanophyceae</taxon>
        <taxon>Nostocales</taxon>
        <taxon>Nostocaceae</taxon>
        <taxon>Cylindrospermum</taxon>
    </lineage>
</organism>
<proteinExistence type="predicted"/>
<evidence type="ECO:0000313" key="1">
    <source>
        <dbReference type="EMBL" id="AFZ25977.1"/>
    </source>
</evidence>
<sequence>MSMSIAQPLNMSSYGVIFPDKICRLNLESCQFKAFVAGTTILLVKAELYKLAIAY</sequence>
<protein>
    <submittedName>
        <fullName evidence="1">Uncharacterized protein</fullName>
    </submittedName>
</protein>
<gene>
    <name evidence="1" type="ORF">Cylst_3863</name>
</gene>
<dbReference type="EMBL" id="CP003642">
    <property type="protein sequence ID" value="AFZ25977.1"/>
    <property type="molecule type" value="Genomic_DNA"/>
</dbReference>
<keyword evidence="2" id="KW-1185">Reference proteome</keyword>
<accession>K9X2N7</accession>
<dbReference type="KEGG" id="csg:Cylst_3863"/>
<evidence type="ECO:0000313" key="2">
    <source>
        <dbReference type="Proteomes" id="UP000010475"/>
    </source>
</evidence>
<name>K9X2N7_9NOST</name>
<dbReference type="Proteomes" id="UP000010475">
    <property type="component" value="Chromosome"/>
</dbReference>
<dbReference type="AlphaFoldDB" id="K9X2N7"/>